<dbReference type="GO" id="GO:0018996">
    <property type="term" value="P:molting cycle, collagen and cuticulin-based cuticle"/>
    <property type="evidence" value="ECO:0007669"/>
    <property type="project" value="InterPro"/>
</dbReference>
<evidence type="ECO:0000256" key="6">
    <source>
        <dbReference type="ARBA" id="ARBA00023157"/>
    </source>
</evidence>
<proteinExistence type="predicted"/>
<dbReference type="Gene3D" id="3.40.390.10">
    <property type="entry name" value="Collagenase (Catalytic Domain)"/>
    <property type="match status" value="1"/>
</dbReference>
<dbReference type="GO" id="GO:0004222">
    <property type="term" value="F:metalloendopeptidase activity"/>
    <property type="evidence" value="ECO:0007669"/>
    <property type="project" value="UniProtKB-UniRule"/>
</dbReference>
<feature type="binding site" evidence="8">
    <location>
        <position position="407"/>
    </location>
    <ligand>
        <name>Zn(2+)</name>
        <dbReference type="ChEBI" id="CHEBI:29105"/>
        <note>catalytic</note>
    </ligand>
</feature>
<accession>A0A1S3HM35</accession>
<evidence type="ECO:0000256" key="3">
    <source>
        <dbReference type="ARBA" id="ARBA00022801"/>
    </source>
</evidence>
<dbReference type="SUPFAM" id="SSF49854">
    <property type="entry name" value="Spermadhesin, CUB domain"/>
    <property type="match status" value="1"/>
</dbReference>
<dbReference type="GO" id="GO:0006508">
    <property type="term" value="P:proteolysis"/>
    <property type="evidence" value="ECO:0007669"/>
    <property type="project" value="UniProtKB-KW"/>
</dbReference>
<organism evidence="13 14">
    <name type="scientific">Lingula anatina</name>
    <name type="common">Brachiopod</name>
    <name type="synonym">Lingula unguis</name>
    <dbReference type="NCBI Taxonomy" id="7574"/>
    <lineage>
        <taxon>Eukaryota</taxon>
        <taxon>Metazoa</taxon>
        <taxon>Spiralia</taxon>
        <taxon>Lophotrochozoa</taxon>
        <taxon>Brachiopoda</taxon>
        <taxon>Linguliformea</taxon>
        <taxon>Lingulata</taxon>
        <taxon>Lingulida</taxon>
        <taxon>Linguloidea</taxon>
        <taxon>Lingulidae</taxon>
        <taxon>Lingula</taxon>
    </lineage>
</organism>
<name>A0A1S3HM35_LINAN</name>
<evidence type="ECO:0000313" key="13">
    <source>
        <dbReference type="Proteomes" id="UP000085678"/>
    </source>
</evidence>
<keyword evidence="6" id="KW-1015">Disulfide bond</keyword>
<evidence type="ECO:0000256" key="9">
    <source>
        <dbReference type="RuleBase" id="RU361183"/>
    </source>
</evidence>
<dbReference type="GO" id="GO:0005576">
    <property type="term" value="C:extracellular region"/>
    <property type="evidence" value="ECO:0007669"/>
    <property type="project" value="UniProtKB-SubCell"/>
</dbReference>
<dbReference type="InterPro" id="IPR035914">
    <property type="entry name" value="Sperma_CUB_dom_sf"/>
</dbReference>
<evidence type="ECO:0000259" key="12">
    <source>
        <dbReference type="PROSITE" id="PS51864"/>
    </source>
</evidence>
<feature type="domain" description="CUB" evidence="11">
    <location>
        <begin position="555"/>
        <end position="677"/>
    </location>
</feature>
<dbReference type="PROSITE" id="PS51864">
    <property type="entry name" value="ASTACIN"/>
    <property type="match status" value="1"/>
</dbReference>
<evidence type="ECO:0000256" key="7">
    <source>
        <dbReference type="PROSITE-ProRule" id="PRU00059"/>
    </source>
</evidence>
<feature type="active site" evidence="8">
    <location>
        <position position="404"/>
    </location>
</feature>
<dbReference type="PRINTS" id="PR00480">
    <property type="entry name" value="ASTACIN"/>
</dbReference>
<evidence type="ECO:0000256" key="8">
    <source>
        <dbReference type="PROSITE-ProRule" id="PRU01211"/>
    </source>
</evidence>
<reference evidence="14" key="1">
    <citation type="submission" date="2025-08" db="UniProtKB">
        <authorList>
            <consortium name="RefSeq"/>
        </authorList>
    </citation>
    <scope>IDENTIFICATION</scope>
    <source>
        <tissue evidence="14">Gonads</tissue>
    </source>
</reference>
<dbReference type="InterPro" id="IPR006026">
    <property type="entry name" value="Peptidase_Metallo"/>
</dbReference>
<dbReference type="InterPro" id="IPR034035">
    <property type="entry name" value="Astacin-like_dom"/>
</dbReference>
<sequence>MKPGVVILNVCVLVALCGESICIPSSRVGDKEKKVVNTLEKILLHLNSGTNSDVSTGKRSDENTAKLKKAEKELSELLADDKAVADDKSQKLNTADESEKTDKLSLDFDNIAQDKDITFKDVRLNTKADIEMSGKEKAAFLSDLEEYLHGQTLEQRMKVWEGMANLRDKMLEKKGGVVKKQLSTFNIEDNDLFEGDIVLDTKDINDIEDNLEQEKLAEDPNAILKTKVRALVKKLTSDDLNDKEEKLLQSLREAEKHTHSEKYKDAARKRDFLDDDVTEEDALADTLETVLLSTAKFMDARDERAADDIDKKMYPEEKWDMPIRYRFDGTHNEKEQHIIHLGIQLWENNTCVRFKFEEGTDHIPGDNIRFHKGKGCSSSVGEKSGSNHITLGEGCFLPARVAHEIGHTLGFWHEQSRPDRDKYVSVNTDILKDDKYEINFLKMSWKMEDPKGVEYDMSSVMHYGGNYFIKPGARGFTLVTKNPDMQKVIGQRFYLSFLDVKAVNYRYCSDTCSTPSLIWDKCEHEGYRDPKNCDQCRCPQGWTGKYCQDVDSGSCSDTSLIATTEPKFLTSPGYHDSGYSKGQYCAWLITAPEGMRVTAKFVGDFAVRSDSNLSCEHPFCQDWVEVRYLSLAQTGPRFCCNEAPEHSFRSAGNQMMVVFKSFLGDNIKGFKLEYKAERCGGCGEEKKDLEKTCSKIVKHDCSGVYYVKCGLLHWARCSRKRLDYCYKEHEFCCEGYKKVGSHCISDDARLELNELMKKID</sequence>
<evidence type="ECO:0000256" key="4">
    <source>
        <dbReference type="ARBA" id="ARBA00022833"/>
    </source>
</evidence>
<keyword evidence="3 8" id="KW-0378">Hydrolase</keyword>
<dbReference type="PANTHER" id="PTHR10127">
    <property type="entry name" value="DISCOIDIN, CUB, EGF, LAMININ , AND ZINC METALLOPROTEASE DOMAIN CONTAINING"/>
    <property type="match status" value="1"/>
</dbReference>
<dbReference type="Pfam" id="PF00431">
    <property type="entry name" value="CUB"/>
    <property type="match status" value="1"/>
</dbReference>
<feature type="chain" id="PRO_5010003514" description="Metalloendopeptidase" evidence="9">
    <location>
        <begin position="23"/>
        <end position="760"/>
    </location>
</feature>
<feature type="binding site" evidence="8">
    <location>
        <position position="413"/>
    </location>
    <ligand>
        <name>Zn(2+)</name>
        <dbReference type="ChEBI" id="CHEBI:29105"/>
        <note>catalytic</note>
    </ligand>
</feature>
<dbReference type="SUPFAM" id="SSF55486">
    <property type="entry name" value="Metalloproteases ('zincins'), catalytic domain"/>
    <property type="match status" value="1"/>
</dbReference>
<feature type="binding site" evidence="8">
    <location>
        <position position="403"/>
    </location>
    <ligand>
        <name>Zn(2+)</name>
        <dbReference type="ChEBI" id="CHEBI:29105"/>
        <note>catalytic</note>
    </ligand>
</feature>
<dbReference type="Proteomes" id="UP000085678">
    <property type="component" value="Unplaced"/>
</dbReference>
<dbReference type="CDD" id="cd00041">
    <property type="entry name" value="CUB"/>
    <property type="match status" value="1"/>
</dbReference>
<dbReference type="PANTHER" id="PTHR10127:SF813">
    <property type="entry name" value="ZINC METALLOPROTEINASE DPY-31"/>
    <property type="match status" value="1"/>
</dbReference>
<dbReference type="KEGG" id="lak:106156393"/>
<keyword evidence="10" id="KW-0175">Coiled coil</keyword>
<dbReference type="InterPro" id="IPR000859">
    <property type="entry name" value="CUB_dom"/>
</dbReference>
<evidence type="ECO:0000256" key="1">
    <source>
        <dbReference type="ARBA" id="ARBA00022670"/>
    </source>
</evidence>
<comment type="cofactor">
    <cofactor evidence="8 9">
        <name>Zn(2+)</name>
        <dbReference type="ChEBI" id="CHEBI:29105"/>
    </cofactor>
    <text evidence="8 9">Binds 1 zinc ion per subunit.</text>
</comment>
<dbReference type="InterPro" id="IPR024079">
    <property type="entry name" value="MetalloPept_cat_dom_sf"/>
</dbReference>
<feature type="coiled-coil region" evidence="10">
    <location>
        <begin position="60"/>
        <end position="87"/>
    </location>
</feature>
<evidence type="ECO:0000256" key="2">
    <source>
        <dbReference type="ARBA" id="ARBA00022723"/>
    </source>
</evidence>
<protein>
    <recommendedName>
        <fullName evidence="9">Metalloendopeptidase</fullName>
        <ecNumber evidence="9">3.4.24.-</ecNumber>
    </recommendedName>
</protein>
<dbReference type="Gene3D" id="2.60.120.290">
    <property type="entry name" value="Spermadhesin, CUB domain"/>
    <property type="match status" value="1"/>
</dbReference>
<evidence type="ECO:0000313" key="14">
    <source>
        <dbReference type="RefSeq" id="XP_013387072.1"/>
    </source>
</evidence>
<dbReference type="GO" id="GO:0008270">
    <property type="term" value="F:zinc ion binding"/>
    <property type="evidence" value="ECO:0007669"/>
    <property type="project" value="UniProtKB-UniRule"/>
</dbReference>
<gene>
    <name evidence="14" type="primary">LOC106156393</name>
</gene>
<dbReference type="SMART" id="SM00235">
    <property type="entry name" value="ZnMc"/>
    <property type="match status" value="1"/>
</dbReference>
<dbReference type="EC" id="3.4.24.-" evidence="9"/>
<feature type="signal peptide" evidence="9">
    <location>
        <begin position="1"/>
        <end position="22"/>
    </location>
</feature>
<evidence type="ECO:0000259" key="11">
    <source>
        <dbReference type="PROSITE" id="PS01180"/>
    </source>
</evidence>
<dbReference type="AlphaFoldDB" id="A0A1S3HM35"/>
<dbReference type="SMART" id="SM00042">
    <property type="entry name" value="CUB"/>
    <property type="match status" value="1"/>
</dbReference>
<keyword evidence="9" id="KW-0732">Signal</keyword>
<dbReference type="CDD" id="cd04280">
    <property type="entry name" value="ZnMc_astacin_like"/>
    <property type="match status" value="1"/>
</dbReference>
<keyword evidence="2 8" id="KW-0479">Metal-binding</keyword>
<comment type="caution">
    <text evidence="7">Lacks conserved residue(s) required for the propagation of feature annotation.</text>
</comment>
<keyword evidence="5 8" id="KW-0482">Metalloprotease</keyword>
<feature type="domain" description="Peptidase M12A" evidence="12">
    <location>
        <begin position="304"/>
        <end position="509"/>
    </location>
</feature>
<dbReference type="OrthoDB" id="6156706at2759"/>
<keyword evidence="1 8" id="KW-0645">Protease</keyword>
<dbReference type="InterPro" id="IPR001506">
    <property type="entry name" value="Peptidase_M12A"/>
</dbReference>
<dbReference type="PROSITE" id="PS01180">
    <property type="entry name" value="CUB"/>
    <property type="match status" value="1"/>
</dbReference>
<evidence type="ECO:0000256" key="10">
    <source>
        <dbReference type="SAM" id="Coils"/>
    </source>
</evidence>
<dbReference type="RefSeq" id="XP_013387072.1">
    <property type="nucleotide sequence ID" value="XM_013531618.1"/>
</dbReference>
<keyword evidence="13" id="KW-1185">Reference proteome</keyword>
<dbReference type="GeneID" id="106156393"/>
<dbReference type="InParanoid" id="A0A1S3HM35"/>
<evidence type="ECO:0000256" key="5">
    <source>
        <dbReference type="ARBA" id="ARBA00023049"/>
    </source>
</evidence>
<keyword evidence="4 8" id="KW-0862">Zinc</keyword>
<dbReference type="Pfam" id="PF01400">
    <property type="entry name" value="Astacin"/>
    <property type="match status" value="1"/>
</dbReference>